<gene>
    <name evidence="8" type="ORF">P5673_024767</name>
</gene>
<dbReference type="InterPro" id="IPR026059">
    <property type="entry name" value="Rab3GAP2"/>
</dbReference>
<keyword evidence="9" id="KW-1185">Reference proteome</keyword>
<reference evidence="8" key="2">
    <citation type="journal article" date="2023" name="Science">
        <title>Genomic signatures of disease resistance in endangered staghorn corals.</title>
        <authorList>
            <person name="Vollmer S.V."/>
            <person name="Selwyn J.D."/>
            <person name="Despard B.A."/>
            <person name="Roesel C.L."/>
        </authorList>
    </citation>
    <scope>NUCLEOTIDE SEQUENCE</scope>
    <source>
        <strain evidence="8">K2</strain>
    </source>
</reference>
<evidence type="ECO:0000313" key="8">
    <source>
        <dbReference type="EMBL" id="KAK2553788.1"/>
    </source>
</evidence>
<dbReference type="SUPFAM" id="SSF50978">
    <property type="entry name" value="WD40 repeat-like"/>
    <property type="match status" value="1"/>
</dbReference>
<organism evidence="8 9">
    <name type="scientific">Acropora cervicornis</name>
    <name type="common">Staghorn coral</name>
    <dbReference type="NCBI Taxonomy" id="6130"/>
    <lineage>
        <taxon>Eukaryota</taxon>
        <taxon>Metazoa</taxon>
        <taxon>Cnidaria</taxon>
        <taxon>Anthozoa</taxon>
        <taxon>Hexacorallia</taxon>
        <taxon>Scleractinia</taxon>
        <taxon>Astrocoeniina</taxon>
        <taxon>Acroporidae</taxon>
        <taxon>Acropora</taxon>
    </lineage>
</organism>
<evidence type="ECO:0000259" key="7">
    <source>
        <dbReference type="Pfam" id="PF14656"/>
    </source>
</evidence>
<feature type="coiled-coil region" evidence="5">
    <location>
        <begin position="869"/>
        <end position="896"/>
    </location>
</feature>
<dbReference type="Pfam" id="PF14656">
    <property type="entry name" value="RAB3GAP2_C"/>
    <property type="match status" value="1"/>
</dbReference>
<proteinExistence type="inferred from homology"/>
<reference evidence="8" key="1">
    <citation type="journal article" date="2023" name="G3 (Bethesda)">
        <title>Whole genome assembly and annotation of the endangered Caribbean coral Acropora cervicornis.</title>
        <authorList>
            <person name="Selwyn J.D."/>
            <person name="Vollmer S.V."/>
        </authorList>
    </citation>
    <scope>NUCLEOTIDE SEQUENCE</scope>
    <source>
        <strain evidence="8">K2</strain>
    </source>
</reference>
<dbReference type="InterPro" id="IPR029257">
    <property type="entry name" value="RAB3GAP2_C"/>
</dbReference>
<dbReference type="PANTHER" id="PTHR12472:SF0">
    <property type="entry name" value="RAB3 GTPASE-ACTIVATING PROTEIN NON-CATALYTIC SUBUNIT"/>
    <property type="match status" value="1"/>
</dbReference>
<dbReference type="GO" id="GO:0005737">
    <property type="term" value="C:cytoplasm"/>
    <property type="evidence" value="ECO:0007669"/>
    <property type="project" value="UniProtKB-SubCell"/>
</dbReference>
<evidence type="ECO:0000256" key="3">
    <source>
        <dbReference type="ARBA" id="ARBA00022468"/>
    </source>
</evidence>
<evidence type="ECO:0000256" key="5">
    <source>
        <dbReference type="SAM" id="Coils"/>
    </source>
</evidence>
<accession>A0AAD9UXP3</accession>
<dbReference type="InterPro" id="IPR032839">
    <property type="entry name" value="RAB3GAP_N"/>
</dbReference>
<evidence type="ECO:0000313" key="9">
    <source>
        <dbReference type="Proteomes" id="UP001249851"/>
    </source>
</evidence>
<evidence type="ECO:0000259" key="6">
    <source>
        <dbReference type="Pfam" id="PF14655"/>
    </source>
</evidence>
<comment type="subcellular location">
    <subcellularLocation>
        <location evidence="1">Cytoplasm</location>
    </subcellularLocation>
</comment>
<name>A0AAD9UXP3_ACRCE</name>
<keyword evidence="3" id="KW-0343">GTPase activation</keyword>
<sequence>MGSITAVSLEESEGWKVENDNWDWIETESEQLEISHPWLQECCISLSPSNDTLAVAKDDKAVFLASKWNKPSGKEPNIKYEISWSGCLALEEGECIADVMCIPLASQHKSSQGSPDWTCIVVGFTSGYIRIYLQNGSMLLSQFLHDDPVLKLKCRTWQPHKNYGSAEQVEELAILYPRAMVIIDGFSLYQSLRACRNQLARAKASGSSELIGPPPLAYKKWRFDGQKYITDIASCGVVPPNMFDRLQRASFLGGFNASVSGNMPAMSHYVATGMEPFVAVYMAVEGSSPALISDVALAVASKLTSAVLSRITAARLGLQIFIEELWLAWLGTSSETQAKEPGKALEPKVEKGTTLPARFGLPDTRRHGNSITLAPNGRLAVTTDDFGRVMLLDAKQAVVVRIWKGYRDAECGWVMVTEENHQETDKPKTSLRTALFLVIYATRRGILEIWRTEQGPRVAAFNVGKDCRLLYAGHGIMGLGHVIKQGQAPPQHTLNCTLIQGDGTLKTFSVPFHCALSDKHSKRVRDLHLLKNLTSILDETKLTPENGKGDTEREEMEKVLLNILSDIQTPQLHHQGLQCVLSTVGIPSSVLLEAVITVTETTKKKNHPPDDQDEESDDTKLLLDFCKMQKQLIQTHESIRKLFKAESESLDEARDRRNEKQSVASLLGMTKSEVCDLLTTLEQDQSFQHTPPANKPFQSTVSLSITSFLGCFEFASVKSRSNDEEASADNRAGPSGVGSRITVAVRRGLSSDMTLQLASFLFKMCLMGHCPAGKLAIPFDSSGINPQQLMNLLLSEWLLDPEPCYDAVTTLFHLHSLISTISSFTGALLSDSSSSSACDDAVSPWWENIRHSLAQSTATRRALSLAVVCRAVAMEISTASRKVEDEEEEAEREELASGDWVSVSVEIERWNLLVCQLTDLQALARFIANLTIRTGNEKNALDRSGSIGISVVDFLSFGQGAASKVLSQFISQFNTPASYLGTPRTCALKKVDSQMMSETGNEDQPEVEPEPEVQTELEGLGELRLRFPHSLNQDVLWCHCVMALVSCWNNNKEETNNFFLALEHLRCIHSPVLQNGLAVMIWKRYLKDKISATVMLMEKTVDLSYVALEQLIKATLHLLELIVEIEWADSEAITLETEDFWHVGETNSKSLVDEAQEQPPSNASLVELHAKLVTVLWTIIGLEMKSIKPLSLFDTTSKESFMRDFSCSSPVSASEEIDKAIIDSREKFLTRALSVTVSSMTTHTDNDVSEAEMDAPMKDWPAAIYKLAEQFGMDADSFKRHFVRELYSVGLDELAKESMLCVRDQRLLASQLLRIVGQRLAHVILDASESNERAIRLSRLPTQISSWIKTQVSWLSVFVTRIDQLPDDPSLSLAQSDPSKLACRTVALSHTVDLLRVVMSLTPEDSPDYPLTSELADSMKFLL</sequence>
<keyword evidence="5" id="KW-0175">Coiled coil</keyword>
<protein>
    <submittedName>
        <fullName evidence="8">Rab3 GTPase-activating protein non-catalytic subunit</fullName>
    </submittedName>
</protein>
<keyword evidence="4" id="KW-0963">Cytoplasm</keyword>
<dbReference type="Pfam" id="PF14655">
    <property type="entry name" value="RAB3GAP2_N"/>
    <property type="match status" value="1"/>
</dbReference>
<comment type="caution">
    <text evidence="8">The sequence shown here is derived from an EMBL/GenBank/DDBJ whole genome shotgun (WGS) entry which is preliminary data.</text>
</comment>
<evidence type="ECO:0000256" key="4">
    <source>
        <dbReference type="ARBA" id="ARBA00022490"/>
    </source>
</evidence>
<dbReference type="Proteomes" id="UP001249851">
    <property type="component" value="Unassembled WGS sequence"/>
</dbReference>
<feature type="domain" description="Rab3-GAP regulatory subunit N-terminal" evidence="6">
    <location>
        <begin position="38"/>
        <end position="470"/>
    </location>
</feature>
<dbReference type="EMBL" id="JARQWQ010000074">
    <property type="protein sequence ID" value="KAK2553788.1"/>
    <property type="molecule type" value="Genomic_DNA"/>
</dbReference>
<dbReference type="GO" id="GO:0005096">
    <property type="term" value="F:GTPase activator activity"/>
    <property type="evidence" value="ECO:0007669"/>
    <property type="project" value="UniProtKB-KW"/>
</dbReference>
<evidence type="ECO:0000256" key="2">
    <source>
        <dbReference type="ARBA" id="ARBA00008153"/>
    </source>
</evidence>
<dbReference type="PANTHER" id="PTHR12472">
    <property type="entry name" value="RAB3-GAP REGULATORY DOMAIN"/>
    <property type="match status" value="1"/>
</dbReference>
<evidence type="ECO:0000256" key="1">
    <source>
        <dbReference type="ARBA" id="ARBA00004496"/>
    </source>
</evidence>
<feature type="domain" description="Rab3GAP regulatory subunit C-terminal" evidence="7">
    <location>
        <begin position="788"/>
        <end position="1401"/>
    </location>
</feature>
<dbReference type="InterPro" id="IPR036322">
    <property type="entry name" value="WD40_repeat_dom_sf"/>
</dbReference>
<comment type="similarity">
    <text evidence="2">Belongs to the Rab3-GAP regulatory subunit family.</text>
</comment>